<feature type="region of interest" description="Disordered" evidence="1">
    <location>
        <begin position="661"/>
        <end position="833"/>
    </location>
</feature>
<feature type="region of interest" description="Disordered" evidence="1">
    <location>
        <begin position="884"/>
        <end position="907"/>
    </location>
</feature>
<keyword evidence="2" id="KW-0396">Initiation factor</keyword>
<feature type="compositionally biased region" description="Pro residues" evidence="1">
    <location>
        <begin position="628"/>
        <end position="637"/>
    </location>
</feature>
<organism evidence="2 3">
    <name type="scientific">Plakobranchus ocellatus</name>
    <dbReference type="NCBI Taxonomy" id="259542"/>
    <lineage>
        <taxon>Eukaryota</taxon>
        <taxon>Metazoa</taxon>
        <taxon>Spiralia</taxon>
        <taxon>Lophotrochozoa</taxon>
        <taxon>Mollusca</taxon>
        <taxon>Gastropoda</taxon>
        <taxon>Heterobranchia</taxon>
        <taxon>Euthyneura</taxon>
        <taxon>Panpulmonata</taxon>
        <taxon>Sacoglossa</taxon>
        <taxon>Placobranchoidea</taxon>
        <taxon>Plakobranchidae</taxon>
        <taxon>Plakobranchus</taxon>
    </lineage>
</organism>
<dbReference type="PANTHER" id="PTHR21937">
    <property type="entry name" value="CCDC66 DOMAIN-CONTAINING PROTEIN"/>
    <property type="match status" value="1"/>
</dbReference>
<dbReference type="Proteomes" id="UP000735302">
    <property type="component" value="Unassembled WGS sequence"/>
</dbReference>
<feature type="compositionally biased region" description="Basic and acidic residues" evidence="1">
    <location>
        <begin position="388"/>
        <end position="426"/>
    </location>
</feature>
<feature type="compositionally biased region" description="Basic and acidic residues" evidence="1">
    <location>
        <begin position="458"/>
        <end position="471"/>
    </location>
</feature>
<feature type="compositionally biased region" description="Basic and acidic residues" evidence="1">
    <location>
        <begin position="1031"/>
        <end position="1060"/>
    </location>
</feature>
<dbReference type="GO" id="GO:0003743">
    <property type="term" value="F:translation initiation factor activity"/>
    <property type="evidence" value="ECO:0007669"/>
    <property type="project" value="UniProtKB-KW"/>
</dbReference>
<feature type="compositionally biased region" description="Basic and acidic residues" evidence="1">
    <location>
        <begin position="722"/>
        <end position="793"/>
    </location>
</feature>
<keyword evidence="2" id="KW-0648">Protein biosynthesis</keyword>
<feature type="compositionally biased region" description="Polar residues" evidence="1">
    <location>
        <begin position="543"/>
        <end position="553"/>
    </location>
</feature>
<feature type="region of interest" description="Disordered" evidence="1">
    <location>
        <begin position="944"/>
        <end position="1105"/>
    </location>
</feature>
<feature type="compositionally biased region" description="Basic and acidic residues" evidence="1">
    <location>
        <begin position="1082"/>
        <end position="1105"/>
    </location>
</feature>
<feature type="compositionally biased region" description="Basic and acidic residues" evidence="1">
    <location>
        <begin position="991"/>
        <end position="1024"/>
    </location>
</feature>
<name>A0AAV4D7Z2_9GAST</name>
<feature type="compositionally biased region" description="Basic and acidic residues" evidence="1">
    <location>
        <begin position="480"/>
        <end position="497"/>
    </location>
</feature>
<proteinExistence type="predicted"/>
<feature type="region of interest" description="Disordered" evidence="1">
    <location>
        <begin position="539"/>
        <end position="646"/>
    </location>
</feature>
<comment type="caution">
    <text evidence="2">The sequence shown here is derived from an EMBL/GenBank/DDBJ whole genome shotgun (WGS) entry which is preliminary data.</text>
</comment>
<sequence>MLSSLARGYGTWTGSFDTAMPPAADFLPSLPPQTHDHRHGVTITPRSKTPYTEVPIAEDGHLEIPKTFVTRKGALVLFTAPDDTPQEPLKTPTPTPRRRRRKPKSVIDLSLKLKTLERLSLSVLQFGDQSYDKESASVSDKENPLVLNFLHHLEEAEKDDCDLHSQPGGDLKFYLRDLKRRASGRGLGASDGGIYRARSAELQDILDQLEKAWPHRAESTFGGSAPAGDEFFYPASPTPSVSTARSLSRSKVLSSQKLTASLKSLNYLGRPASTEPEHTGSVTENVTSPLHFRYGRSKSARPSVWVTDSSTPIYLRPRVTQHGTIFHPSAMQTPRAPSASARDAGDTTDMADVADGPTPAWLNVEGQENASIVSDDLQSQKSMADFELRAPSERGEYPSRPASRSDRPFTPGRSERSATPGKDERSVMLSEAASVLSSLMEEDYLTDPGYNASDDEMPVEREQWPGRDQVVESRAFSRLSGRDGTGKAVSDDGDKESGLPQPLQPLYAAPLTDVADQPGNDVIGHIELLEELEKDYVAASPDTAKSSQYTTADEATGSKVKPEQLTDKAGRPPSATPIAVDPDTLVSMHKDEQDYTEISTSLTIPERDIPRPASPKSELASQLRTPSPVFPPQPPSSSAPAEAHGQLSLAVTDDLLVVSQAQSSPAEVNEEIELEDEIVERKLVTPKRRQQPEEKRKSLIPEDLPDAAREATSGGEPQLSERVIKEQEEREKRAAQRKEEKEREEAAKQAEADKTKQEAEEKKLAAEERLKQRVEEAAKRKEEERLRREKEGETAEQVAADSAKSTKLVKKEKKKSDAKKSAKEAAKTEEAAKTNAKLDMLKAKSASGGEVDVEKLKQFMATQPPPPPPKVEKENVELPEHMKEMFERKTKSKTQEELEEEISRMKMAADQALGGSVLEAEGMDGLSAEDFASAQEALMEKIKKAEEEILEGRSASPKPTPPAKAKVATPKKTKAEKPSGSKKSPSPKRKKDPDAEKKQEQARKRAEQKEQEKLEKQRRLEEAKALQQKIKSKEETRKAKEAESKRKAEELQERMEAIRQEEEEIEQAEKDARAQLAAVRKAQREEREARRKADLEKKKQDAIDK</sequence>
<feature type="compositionally biased region" description="Basic and acidic residues" evidence="1">
    <location>
        <begin position="560"/>
        <end position="570"/>
    </location>
</feature>
<gene>
    <name evidence="2" type="ORF">PoB_006674500</name>
</gene>
<feature type="compositionally biased region" description="Basic and acidic residues" evidence="1">
    <location>
        <begin position="884"/>
        <end position="904"/>
    </location>
</feature>
<evidence type="ECO:0000256" key="1">
    <source>
        <dbReference type="SAM" id="MobiDB-lite"/>
    </source>
</evidence>
<feature type="region of interest" description="Disordered" evidence="1">
    <location>
        <begin position="445"/>
        <end position="504"/>
    </location>
</feature>
<keyword evidence="3" id="KW-1185">Reference proteome</keyword>
<dbReference type="AlphaFoldDB" id="A0AAV4D7Z2"/>
<evidence type="ECO:0000313" key="3">
    <source>
        <dbReference type="Proteomes" id="UP000735302"/>
    </source>
</evidence>
<dbReference type="EMBL" id="BLXT01007596">
    <property type="protein sequence ID" value="GFO40240.1"/>
    <property type="molecule type" value="Genomic_DNA"/>
</dbReference>
<feature type="region of interest" description="Disordered" evidence="1">
    <location>
        <begin position="80"/>
        <end position="104"/>
    </location>
</feature>
<feature type="non-terminal residue" evidence="2">
    <location>
        <position position="1105"/>
    </location>
</feature>
<feature type="region of interest" description="Disordered" evidence="1">
    <location>
        <begin position="388"/>
        <end position="428"/>
    </location>
</feature>
<feature type="region of interest" description="Disordered" evidence="1">
    <location>
        <begin position="23"/>
        <end position="47"/>
    </location>
</feature>
<feature type="compositionally biased region" description="Basic and acidic residues" evidence="1">
    <location>
        <begin position="690"/>
        <end position="700"/>
    </location>
</feature>
<accession>A0AAV4D7Z2</accession>
<feature type="compositionally biased region" description="Basic and acidic residues" evidence="1">
    <location>
        <begin position="814"/>
        <end position="832"/>
    </location>
</feature>
<feature type="region of interest" description="Disordered" evidence="1">
    <location>
        <begin position="326"/>
        <end position="361"/>
    </location>
</feature>
<evidence type="ECO:0000313" key="2">
    <source>
        <dbReference type="EMBL" id="GFO40240.1"/>
    </source>
</evidence>
<dbReference type="InterPro" id="IPR031440">
    <property type="entry name" value="DUF4670"/>
</dbReference>
<protein>
    <submittedName>
        <fullName evidence="2">Translation initiation factor if-2</fullName>
    </submittedName>
</protein>
<feature type="compositionally biased region" description="Acidic residues" evidence="1">
    <location>
        <begin position="668"/>
        <end position="678"/>
    </location>
</feature>
<dbReference type="PANTHER" id="PTHR21937:SF6">
    <property type="entry name" value="CCDC66 DOMAIN-CONTAINING PROTEIN"/>
    <property type="match status" value="1"/>
</dbReference>
<reference evidence="2 3" key="1">
    <citation type="journal article" date="2021" name="Elife">
        <title>Chloroplast acquisition without the gene transfer in kleptoplastic sea slugs, Plakobranchus ocellatus.</title>
        <authorList>
            <person name="Maeda T."/>
            <person name="Takahashi S."/>
            <person name="Yoshida T."/>
            <person name="Shimamura S."/>
            <person name="Takaki Y."/>
            <person name="Nagai Y."/>
            <person name="Toyoda A."/>
            <person name="Suzuki Y."/>
            <person name="Arimoto A."/>
            <person name="Ishii H."/>
            <person name="Satoh N."/>
            <person name="Nishiyama T."/>
            <person name="Hasebe M."/>
            <person name="Maruyama T."/>
            <person name="Minagawa J."/>
            <person name="Obokata J."/>
            <person name="Shigenobu S."/>
        </authorList>
    </citation>
    <scope>NUCLEOTIDE SEQUENCE [LARGE SCALE GENOMIC DNA]</scope>
</reference>